<evidence type="ECO:0000256" key="2">
    <source>
        <dbReference type="ARBA" id="ARBA00022676"/>
    </source>
</evidence>
<keyword evidence="2" id="KW-0328">Glycosyltransferase</keyword>
<dbReference type="InterPro" id="IPR002213">
    <property type="entry name" value="UDP_glucos_trans"/>
</dbReference>
<protein>
    <submittedName>
        <fullName evidence="5">Uncharacterized protein</fullName>
    </submittedName>
</protein>
<evidence type="ECO:0000313" key="6">
    <source>
        <dbReference type="Proteomes" id="UP001187192"/>
    </source>
</evidence>
<dbReference type="SUPFAM" id="SSF53756">
    <property type="entry name" value="UDP-Glycosyltransferase/glycogen phosphorylase"/>
    <property type="match status" value="2"/>
</dbReference>
<sequence>MAKITEPFPIHVLIVSYPAQGHINPMLRLGKRLVSKGLQVTCSTTRHVKKNIPQANDDISGGETTTPVDVGFEFFDDGLPDDDDRSRGDSDFYVAQLERAGRESLARLIRTLNDEKERPVSCIVNNPFIPWVCDVAEDLGIPCATLWIQSCALFASYYHYFHKTVPFPTDSEPDIEVQLPRMPVLKHDEIPSFLHPYSPYKVFGTAVLGQIENLSKSFCLLGDTFEELEQDIIDDVFRRSSRARVLGETQSGQLPRAPDGRLEPRPAGAIGPIDWRHVGPDLTRGTDGSRWVIPVADGYRDKAGVSCDKKWRVGSEDLCRYRIYYSDPGGRSTASSEHMACPGENGERGRPMILFLTIVRLFSPFPRKRALNTAERGRKWFCRFKPVGPLFKGSNDDDVVMSADDCIAWLNTKPPSTVVYIAFGTLAYLKQEQVEEIAHGVMNSGVSEDRRQGKSGGVEPTRAGLGSPVGDVFSDSLRLELDGGSAGLRCPAGVFSSVGRSSDECQVLG</sequence>
<feature type="region of interest" description="Disordered" evidence="4">
    <location>
        <begin position="247"/>
        <end position="270"/>
    </location>
</feature>
<comment type="caution">
    <text evidence="5">The sequence shown here is derived from an EMBL/GenBank/DDBJ whole genome shotgun (WGS) entry which is preliminary data.</text>
</comment>
<organism evidence="5 6">
    <name type="scientific">Ficus carica</name>
    <name type="common">Common fig</name>
    <dbReference type="NCBI Taxonomy" id="3494"/>
    <lineage>
        <taxon>Eukaryota</taxon>
        <taxon>Viridiplantae</taxon>
        <taxon>Streptophyta</taxon>
        <taxon>Embryophyta</taxon>
        <taxon>Tracheophyta</taxon>
        <taxon>Spermatophyta</taxon>
        <taxon>Magnoliopsida</taxon>
        <taxon>eudicotyledons</taxon>
        <taxon>Gunneridae</taxon>
        <taxon>Pentapetalae</taxon>
        <taxon>rosids</taxon>
        <taxon>fabids</taxon>
        <taxon>Rosales</taxon>
        <taxon>Moraceae</taxon>
        <taxon>Ficeae</taxon>
        <taxon>Ficus</taxon>
    </lineage>
</organism>
<name>A0AA87ZQT4_FICCA</name>
<dbReference type="GO" id="GO:0080043">
    <property type="term" value="F:quercetin 3-O-glucosyltransferase activity"/>
    <property type="evidence" value="ECO:0007669"/>
    <property type="project" value="TreeGrafter"/>
</dbReference>
<proteinExistence type="inferred from homology"/>
<evidence type="ECO:0000313" key="5">
    <source>
        <dbReference type="EMBL" id="GMN37760.1"/>
    </source>
</evidence>
<comment type="similarity">
    <text evidence="1">Belongs to the UDP-glycosyltransferase family.</text>
</comment>
<gene>
    <name evidence="5" type="ORF">TIFTF001_007070</name>
</gene>
<evidence type="ECO:0000256" key="4">
    <source>
        <dbReference type="SAM" id="MobiDB-lite"/>
    </source>
</evidence>
<accession>A0AA87ZQT4</accession>
<dbReference type="PANTHER" id="PTHR11926">
    <property type="entry name" value="GLUCOSYL/GLUCURONOSYL TRANSFERASES"/>
    <property type="match status" value="1"/>
</dbReference>
<dbReference type="CDD" id="cd03784">
    <property type="entry name" value="GT1_Gtf-like"/>
    <property type="match status" value="1"/>
</dbReference>
<reference evidence="5" key="1">
    <citation type="submission" date="2023-07" db="EMBL/GenBank/DDBJ databases">
        <title>draft genome sequence of fig (Ficus carica).</title>
        <authorList>
            <person name="Takahashi T."/>
            <person name="Nishimura K."/>
        </authorList>
    </citation>
    <scope>NUCLEOTIDE SEQUENCE</scope>
</reference>
<dbReference type="GO" id="GO:0080044">
    <property type="term" value="F:quercetin 7-O-glucosyltransferase activity"/>
    <property type="evidence" value="ECO:0007669"/>
    <property type="project" value="TreeGrafter"/>
</dbReference>
<keyword evidence="6" id="KW-1185">Reference proteome</keyword>
<feature type="region of interest" description="Disordered" evidence="4">
    <location>
        <begin position="443"/>
        <end position="469"/>
    </location>
</feature>
<dbReference type="EMBL" id="BTGU01000007">
    <property type="protein sequence ID" value="GMN37760.1"/>
    <property type="molecule type" value="Genomic_DNA"/>
</dbReference>
<dbReference type="Gene3D" id="3.40.50.2000">
    <property type="entry name" value="Glycogen Phosphorylase B"/>
    <property type="match status" value="3"/>
</dbReference>
<keyword evidence="3" id="KW-0808">Transferase</keyword>
<dbReference type="AlphaFoldDB" id="A0AA87ZQT4"/>
<dbReference type="Proteomes" id="UP001187192">
    <property type="component" value="Unassembled WGS sequence"/>
</dbReference>
<evidence type="ECO:0000256" key="3">
    <source>
        <dbReference type="ARBA" id="ARBA00022679"/>
    </source>
</evidence>
<evidence type="ECO:0000256" key="1">
    <source>
        <dbReference type="ARBA" id="ARBA00009995"/>
    </source>
</evidence>
<dbReference type="PANTHER" id="PTHR11926:SF986">
    <property type="entry name" value="UDP-GLYCOSYLTRANSFERASE 84A1"/>
    <property type="match status" value="1"/>
</dbReference>